<evidence type="ECO:0000313" key="2">
    <source>
        <dbReference type="WBParaSite" id="PDA_v2.g20070.t1"/>
    </source>
</evidence>
<accession>A0A914PYX3</accession>
<dbReference type="AlphaFoldDB" id="A0A914PYX3"/>
<protein>
    <submittedName>
        <fullName evidence="2">Uncharacterized protein</fullName>
    </submittedName>
</protein>
<name>A0A914PYX3_9BILA</name>
<keyword evidence="1" id="KW-1185">Reference proteome</keyword>
<dbReference type="Proteomes" id="UP000887578">
    <property type="component" value="Unplaced"/>
</dbReference>
<reference evidence="2" key="1">
    <citation type="submission" date="2022-11" db="UniProtKB">
        <authorList>
            <consortium name="WormBaseParasite"/>
        </authorList>
    </citation>
    <scope>IDENTIFICATION</scope>
</reference>
<organism evidence="1 2">
    <name type="scientific">Panagrolaimus davidi</name>
    <dbReference type="NCBI Taxonomy" id="227884"/>
    <lineage>
        <taxon>Eukaryota</taxon>
        <taxon>Metazoa</taxon>
        <taxon>Ecdysozoa</taxon>
        <taxon>Nematoda</taxon>
        <taxon>Chromadorea</taxon>
        <taxon>Rhabditida</taxon>
        <taxon>Tylenchina</taxon>
        <taxon>Panagrolaimomorpha</taxon>
        <taxon>Panagrolaimoidea</taxon>
        <taxon>Panagrolaimidae</taxon>
        <taxon>Panagrolaimus</taxon>
    </lineage>
</organism>
<dbReference type="WBParaSite" id="PDA_v2.g20070.t1">
    <property type="protein sequence ID" value="PDA_v2.g20070.t1"/>
    <property type="gene ID" value="PDA_v2.g20070"/>
</dbReference>
<proteinExistence type="predicted"/>
<evidence type="ECO:0000313" key="1">
    <source>
        <dbReference type="Proteomes" id="UP000887578"/>
    </source>
</evidence>
<sequence length="239" mass="27562">MAYKTEKKEDIVTQEFKEIKFDEYMDVTRIKVDQIDKIISKFDMVKLKVNGRLGCACICLSCGCDYKVRRMLISAGLSFGFQQVSIIDRKTAEYLNAISQSRLRINNEDFIWVFNTLGNWCSIWQKCDDKAKYIDDVNGDTLRNDLAKIIKKHKLNEASNIVYYEKHIPTFMRDFLPDVEFSEYLHQGHKDGALIKARMMGGEKEFASFEVNTRLASVVNVCVKGKEILTCGSSHQYDS</sequence>